<name>A0AAN7TW99_9PEZI</name>
<feature type="repeat" description="WD" evidence="3">
    <location>
        <begin position="284"/>
        <end position="325"/>
    </location>
</feature>
<feature type="region of interest" description="Disordered" evidence="4">
    <location>
        <begin position="100"/>
        <end position="129"/>
    </location>
</feature>
<comment type="caution">
    <text evidence="6">The sequence shown here is derived from an EMBL/GenBank/DDBJ whole genome shotgun (WGS) entry which is preliminary data.</text>
</comment>
<dbReference type="InterPro" id="IPR020472">
    <property type="entry name" value="WD40_PAC1"/>
</dbReference>
<dbReference type="GO" id="GO:0000398">
    <property type="term" value="P:mRNA splicing, via spliceosome"/>
    <property type="evidence" value="ECO:0007669"/>
    <property type="project" value="TreeGrafter"/>
</dbReference>
<dbReference type="Gene3D" id="4.10.280.110">
    <property type="entry name" value="Pre-mRNA processing factor 4 domain"/>
    <property type="match status" value="1"/>
</dbReference>
<dbReference type="SUPFAM" id="SSF50978">
    <property type="entry name" value="WD40 repeat-like"/>
    <property type="match status" value="1"/>
</dbReference>
<dbReference type="AlphaFoldDB" id="A0AAN7TW99"/>
<feature type="repeat" description="WD" evidence="3">
    <location>
        <begin position="491"/>
        <end position="530"/>
    </location>
</feature>
<dbReference type="PROSITE" id="PS50294">
    <property type="entry name" value="WD_REPEATS_REGION"/>
    <property type="match status" value="4"/>
</dbReference>
<keyword evidence="1 3" id="KW-0853">WD repeat</keyword>
<proteinExistence type="predicted"/>
<evidence type="ECO:0000259" key="5">
    <source>
        <dbReference type="SMART" id="SM00500"/>
    </source>
</evidence>
<sequence>MSIHPSRQAYVEEEEADAGIVINNIPIDRNYAIPSNSAGPAQQASTVLNDFKRKRDAARLAVPTDNKRVQQELRNRGEPITLFGERPEDRRDRLRALLYLEQEGGDGDEDVPMRDPGEESDDDEEGEFYTQGPDALLEARKEMARYSLPRAKKRIAHQRLESAIPVQMHVKHRKAIKEKLGGFELFGSQIASERPMSIVRFAPNGQMVACGDWAGSVKLLDVPNLETKAVLRGHKQMVCGIAWFPGATLPEFGVGQENLNLATTGGDGDIHLWSLAQDTPIGTLAGHSGRVCRTEFHPSGKYLASASYDTTWRLWDVATTTELLLQEGHSKEVFTVTFNEDGSLVASAGLDSIGRIWDLRTGRTAMLLEGHVAPIHAADWSSDSYRVMTGSADGFAKCWDLRNVRETASIGAHRGGVTDLRWFKGMDGPLAGHDTGTKAEDATMTNGDEQDVVDTERSAAPKKAGTFIVSSGFDKAVNVWSADDWALCKSLTGHDGTVLAADVSLDSRWIASCGRDRTVKLWARDDMEGI</sequence>
<dbReference type="PANTHER" id="PTHR19846:SF0">
    <property type="entry name" value="PRE-MRNA PROCESSING FACTOR 4"/>
    <property type="match status" value="1"/>
</dbReference>
<evidence type="ECO:0000256" key="4">
    <source>
        <dbReference type="SAM" id="MobiDB-lite"/>
    </source>
</evidence>
<dbReference type="SUPFAM" id="SSF158230">
    <property type="entry name" value="PRP4-like"/>
    <property type="match status" value="1"/>
</dbReference>
<evidence type="ECO:0000313" key="7">
    <source>
        <dbReference type="Proteomes" id="UP001310890"/>
    </source>
</evidence>
<dbReference type="InterPro" id="IPR036322">
    <property type="entry name" value="WD40_repeat_dom_sf"/>
</dbReference>
<feature type="repeat" description="WD" evidence="3">
    <location>
        <begin position="326"/>
        <end position="367"/>
    </location>
</feature>
<dbReference type="Gene3D" id="2.130.10.10">
    <property type="entry name" value="YVTN repeat-like/Quinoprotein amine dehydrogenase"/>
    <property type="match status" value="3"/>
</dbReference>
<accession>A0AAN7TW99</accession>
<dbReference type="GO" id="GO:0046540">
    <property type="term" value="C:U4/U6 x U5 tri-snRNP complex"/>
    <property type="evidence" value="ECO:0007669"/>
    <property type="project" value="TreeGrafter"/>
</dbReference>
<evidence type="ECO:0000256" key="3">
    <source>
        <dbReference type="PROSITE-ProRule" id="PRU00221"/>
    </source>
</evidence>
<reference evidence="6" key="1">
    <citation type="submission" date="2023-08" db="EMBL/GenBank/DDBJ databases">
        <title>Black Yeasts Isolated from many extreme environments.</title>
        <authorList>
            <person name="Coleine C."/>
            <person name="Stajich J.E."/>
            <person name="Selbmann L."/>
        </authorList>
    </citation>
    <scope>NUCLEOTIDE SEQUENCE</scope>
    <source>
        <strain evidence="6">CCFEE 5401</strain>
    </source>
</reference>
<protein>
    <recommendedName>
        <fullName evidence="5">Pre-mRNA processing factor 4 (PRP4)-like domain-containing protein</fullName>
    </recommendedName>
</protein>
<feature type="domain" description="Pre-mRNA processing factor 4 (PRP4)-like" evidence="5">
    <location>
        <begin position="64"/>
        <end position="115"/>
    </location>
</feature>
<organism evidence="6 7">
    <name type="scientific">Meristemomyces frigidus</name>
    <dbReference type="NCBI Taxonomy" id="1508187"/>
    <lineage>
        <taxon>Eukaryota</taxon>
        <taxon>Fungi</taxon>
        <taxon>Dikarya</taxon>
        <taxon>Ascomycota</taxon>
        <taxon>Pezizomycotina</taxon>
        <taxon>Dothideomycetes</taxon>
        <taxon>Dothideomycetidae</taxon>
        <taxon>Mycosphaerellales</taxon>
        <taxon>Teratosphaeriaceae</taxon>
        <taxon>Meristemomyces</taxon>
    </lineage>
</organism>
<evidence type="ECO:0000256" key="1">
    <source>
        <dbReference type="ARBA" id="ARBA00022574"/>
    </source>
</evidence>
<evidence type="ECO:0000313" key="6">
    <source>
        <dbReference type="EMBL" id="KAK5117554.1"/>
    </source>
</evidence>
<gene>
    <name evidence="6" type="ORF">LTR62_004976</name>
</gene>
<evidence type="ECO:0000256" key="2">
    <source>
        <dbReference type="ARBA" id="ARBA00022737"/>
    </source>
</evidence>
<keyword evidence="2" id="KW-0677">Repeat</keyword>
<dbReference type="PRINTS" id="PR00320">
    <property type="entry name" value="GPROTEINBRPT"/>
</dbReference>
<dbReference type="EMBL" id="JAVRRL010000004">
    <property type="protein sequence ID" value="KAK5117554.1"/>
    <property type="molecule type" value="Genomic_DNA"/>
</dbReference>
<dbReference type="InterPro" id="IPR001680">
    <property type="entry name" value="WD40_rpt"/>
</dbReference>
<dbReference type="FunFam" id="2.130.10.10:FF:000698">
    <property type="entry name" value="Putative pre-mRNA splicing factor"/>
    <property type="match status" value="1"/>
</dbReference>
<dbReference type="CDD" id="cd00200">
    <property type="entry name" value="WD40"/>
    <property type="match status" value="1"/>
</dbReference>
<feature type="repeat" description="WD" evidence="3">
    <location>
        <begin position="368"/>
        <end position="409"/>
    </location>
</feature>
<dbReference type="PANTHER" id="PTHR19846">
    <property type="entry name" value="WD40 REPEAT PROTEIN"/>
    <property type="match status" value="1"/>
</dbReference>
<dbReference type="InterPro" id="IPR014906">
    <property type="entry name" value="PRP4-like"/>
</dbReference>
<dbReference type="SMART" id="SM00320">
    <property type="entry name" value="WD40"/>
    <property type="match status" value="7"/>
</dbReference>
<feature type="compositionally biased region" description="Acidic residues" evidence="4">
    <location>
        <begin position="118"/>
        <end position="127"/>
    </location>
</feature>
<dbReference type="Pfam" id="PF00400">
    <property type="entry name" value="WD40"/>
    <property type="match status" value="5"/>
</dbReference>
<dbReference type="PROSITE" id="PS50082">
    <property type="entry name" value="WD_REPEATS_2"/>
    <property type="match status" value="4"/>
</dbReference>
<dbReference type="InterPro" id="IPR036285">
    <property type="entry name" value="PRP4-like_sf"/>
</dbReference>
<dbReference type="GO" id="GO:0030621">
    <property type="term" value="F:U4 snRNA binding"/>
    <property type="evidence" value="ECO:0007669"/>
    <property type="project" value="TreeGrafter"/>
</dbReference>
<dbReference type="PROSITE" id="PS00678">
    <property type="entry name" value="WD_REPEATS_1"/>
    <property type="match status" value="1"/>
</dbReference>
<dbReference type="Pfam" id="PF08799">
    <property type="entry name" value="PRP4"/>
    <property type="match status" value="1"/>
</dbReference>
<dbReference type="InterPro" id="IPR015943">
    <property type="entry name" value="WD40/YVTN_repeat-like_dom_sf"/>
</dbReference>
<dbReference type="GO" id="GO:0017070">
    <property type="term" value="F:U6 snRNA binding"/>
    <property type="evidence" value="ECO:0007669"/>
    <property type="project" value="TreeGrafter"/>
</dbReference>
<dbReference type="InterPro" id="IPR019775">
    <property type="entry name" value="WD40_repeat_CS"/>
</dbReference>
<dbReference type="Proteomes" id="UP001310890">
    <property type="component" value="Unassembled WGS sequence"/>
</dbReference>
<dbReference type="SMART" id="SM00500">
    <property type="entry name" value="SFM"/>
    <property type="match status" value="1"/>
</dbReference>